<dbReference type="PANTHER" id="PTHR11963">
    <property type="entry name" value="LEUCINE AMINOPEPTIDASE-RELATED"/>
    <property type="match status" value="1"/>
</dbReference>
<keyword evidence="2 6" id="KW-0031">Aminopeptidase</keyword>
<dbReference type="GO" id="GO:0070006">
    <property type="term" value="F:metalloaminopeptidase activity"/>
    <property type="evidence" value="ECO:0007669"/>
    <property type="project" value="InterPro"/>
</dbReference>
<evidence type="ECO:0000256" key="3">
    <source>
        <dbReference type="ARBA" id="ARBA00022670"/>
    </source>
</evidence>
<dbReference type="EMBL" id="VRMN01000003">
    <property type="protein sequence ID" value="KAA8495480.1"/>
    <property type="molecule type" value="Genomic_DNA"/>
</dbReference>
<sequence length="584" mass="61707">MYSMRRHTTSRRSLGSRCEGAGLAASVELGRSPFKRLIMSLTLELLKDFSPAGENLWSVGDAAASAHLTGVTVSREPLATAVDGAVDALFLVGKFPDLQVHAGEAHLPALTYLLRNIDPEKAGEEVSSLVENEAGAQDGRMTLIGVYSLANEDAPAYKVMYKAGATIVGTCKKYSKAVKSAHVIFCSSSISASGACGFLEGIIHGGYKDTRFQAKKAISGTLPSGPVLSVMVGVPETASPALKETFADALTVALTGACGTVITKELVNAPPNVATPFQFAKVAELLAAKHASLDLTVYDREQCAAMKMGSYLSVAQGSAMPPYFIHLKYSHGTCATKIAFVGKTITMDTGGVNLKTGADSMIHLMKFDCGGGSAVLGAADIIAKRALQNIEIHFVLPACENAVDGNSYRPGDVILAMNNMSIEVVNTDAEGRLALADALAFADRLNPDYVVDIATLTGAAVIAMGPKYAAMLSNDQGLIKLLYSAGQSTGDFVWEMPLDREYAEVLKSDIADVKHTGQRAGGIMNAALFLEKFVQKGRKWAHLDIAPSAWDFKANVPTSFGAKLLAHFAEAAQAELESRNVSKS</sequence>
<dbReference type="GO" id="GO:0006508">
    <property type="term" value="P:proteolysis"/>
    <property type="evidence" value="ECO:0007669"/>
    <property type="project" value="UniProtKB-KW"/>
</dbReference>
<keyword evidence="3" id="KW-0645">Protease</keyword>
<dbReference type="PROSITE" id="PS00631">
    <property type="entry name" value="CYTOSOL_AP"/>
    <property type="match status" value="1"/>
</dbReference>
<dbReference type="GO" id="GO:0030145">
    <property type="term" value="F:manganese ion binding"/>
    <property type="evidence" value="ECO:0007669"/>
    <property type="project" value="InterPro"/>
</dbReference>
<accession>A0A5J4YWZ3</accession>
<dbReference type="OrthoDB" id="412814at2759"/>
<organism evidence="6 7">
    <name type="scientific">Porphyridium purpureum</name>
    <name type="common">Red alga</name>
    <name type="synonym">Porphyridium cruentum</name>
    <dbReference type="NCBI Taxonomy" id="35688"/>
    <lineage>
        <taxon>Eukaryota</taxon>
        <taxon>Rhodophyta</taxon>
        <taxon>Bangiophyceae</taxon>
        <taxon>Porphyridiales</taxon>
        <taxon>Porphyridiaceae</taxon>
        <taxon>Porphyridium</taxon>
    </lineage>
</organism>
<feature type="domain" description="Cytosol aminopeptidase" evidence="5">
    <location>
        <begin position="426"/>
        <end position="433"/>
    </location>
</feature>
<evidence type="ECO:0000256" key="4">
    <source>
        <dbReference type="ARBA" id="ARBA00022801"/>
    </source>
</evidence>
<dbReference type="Gene3D" id="3.40.630.10">
    <property type="entry name" value="Zn peptidases"/>
    <property type="match status" value="1"/>
</dbReference>
<keyword evidence="7" id="KW-1185">Reference proteome</keyword>
<evidence type="ECO:0000259" key="5">
    <source>
        <dbReference type="PROSITE" id="PS00631"/>
    </source>
</evidence>
<gene>
    <name evidence="6" type="ORF">FVE85_1635</name>
</gene>
<evidence type="ECO:0000256" key="1">
    <source>
        <dbReference type="ARBA" id="ARBA00009528"/>
    </source>
</evidence>
<dbReference type="Pfam" id="PF00883">
    <property type="entry name" value="Peptidase_M17"/>
    <property type="match status" value="1"/>
</dbReference>
<reference evidence="7" key="1">
    <citation type="journal article" date="2019" name="Nat. Commun.">
        <title>Expansion of phycobilisome linker gene families in mesophilic red algae.</title>
        <authorList>
            <person name="Lee J."/>
            <person name="Kim D."/>
            <person name="Bhattacharya D."/>
            <person name="Yoon H.S."/>
        </authorList>
    </citation>
    <scope>NUCLEOTIDE SEQUENCE [LARGE SCALE GENOMIC DNA]</scope>
    <source>
        <strain evidence="7">CCMP 1328</strain>
    </source>
</reference>
<comment type="caution">
    <text evidence="6">The sequence shown here is derived from an EMBL/GenBank/DDBJ whole genome shotgun (WGS) entry which is preliminary data.</text>
</comment>
<evidence type="ECO:0000313" key="7">
    <source>
        <dbReference type="Proteomes" id="UP000324585"/>
    </source>
</evidence>
<dbReference type="InterPro" id="IPR011356">
    <property type="entry name" value="Leucine_aapep/pepB"/>
</dbReference>
<dbReference type="Proteomes" id="UP000324585">
    <property type="component" value="Unassembled WGS sequence"/>
</dbReference>
<dbReference type="CDD" id="cd00433">
    <property type="entry name" value="Peptidase_M17"/>
    <property type="match status" value="1"/>
</dbReference>
<evidence type="ECO:0000256" key="2">
    <source>
        <dbReference type="ARBA" id="ARBA00022438"/>
    </source>
</evidence>
<name>A0A5J4YWZ3_PORPP</name>
<dbReference type="GO" id="GO:0005737">
    <property type="term" value="C:cytoplasm"/>
    <property type="evidence" value="ECO:0007669"/>
    <property type="project" value="InterPro"/>
</dbReference>
<dbReference type="PRINTS" id="PR00481">
    <property type="entry name" value="LAMNOPPTDASE"/>
</dbReference>
<evidence type="ECO:0000313" key="6">
    <source>
        <dbReference type="EMBL" id="KAA8495480.1"/>
    </source>
</evidence>
<protein>
    <submittedName>
        <fullName evidence="6">Putative cytosol aminopeptidase</fullName>
    </submittedName>
</protein>
<dbReference type="PANTHER" id="PTHR11963:SF23">
    <property type="entry name" value="CYTOSOL AMINOPEPTIDASE"/>
    <property type="match status" value="1"/>
</dbReference>
<dbReference type="InterPro" id="IPR000819">
    <property type="entry name" value="Peptidase_M17_C"/>
</dbReference>
<proteinExistence type="inferred from homology"/>
<comment type="similarity">
    <text evidence="1">Belongs to the peptidase M17 family.</text>
</comment>
<keyword evidence="4" id="KW-0378">Hydrolase</keyword>
<dbReference type="SUPFAM" id="SSF53187">
    <property type="entry name" value="Zn-dependent exopeptidases"/>
    <property type="match status" value="1"/>
</dbReference>
<dbReference type="AlphaFoldDB" id="A0A5J4YWZ3"/>